<dbReference type="AlphaFoldDB" id="A0A4Q7WJ23"/>
<evidence type="ECO:0000313" key="1">
    <source>
        <dbReference type="EMBL" id="RZU10154.1"/>
    </source>
</evidence>
<dbReference type="RefSeq" id="WP_130447943.1">
    <property type="nucleotide sequence ID" value="NZ_SHKR01000016.1"/>
</dbReference>
<sequence length="690" mass="76297">MDESAFAAVDQLAAVLLERALNGTKIIDIAREHPDPNRRNHVAIVAVGPDERAFIDRSFSLAKQQSRGAWFLPEQASLKCRSINLAAHLRHHPWHALTVASEDRASMPLAASPDALATLALLIPLFDTIFAPVFLRAAGSPDPAEVQRATWADLDLLGIRPAPAFAVFQYGGGWSRLDRGGQVQARLAFLDALATQDLVGIASRFRAQQVQALAARTMQKARHTTPLARQAMTKPLQLTLAAYFGGDWMAFLDHLGLPPNPNEEVMTALPTPKLFVGGAAKATAAAAKHGLDVSDAHAMLAAFLGQTDSVSPVDRRVEVLRRWWVEFDSAHARQTPQMDALWGLVEDTDYAIGYQQGPSSELYRRLLSPGLLEDIAQHWEGAILPRWPNTIVTEPYPHKIMAEAFGPAVSLWHGIALTAWYTCEGPSSRTSLEGLRSYHQRDLAALAEAGVPVHLSLFDELLAAEQHLGKPQSLETNTHELQLANGTLGFRMSGGGERRDGFELLRDIITRHRRGWAERYLAEYLQQRWTTELSQVSQEVHRTIAVKGKPPTFKQFARLAATAATHWFGGDLTALSTAIGEKAPPALPRVCLFSMPTRQLIETVYAALGGEPYEENLRITDFPKADGYRQRSRLATASVRYLQLMEALGRPPEPTEFGANRFEWEWAGDLDRGWPTYKKRVEGTLNGRSR</sequence>
<dbReference type="Proteomes" id="UP000292027">
    <property type="component" value="Unassembled WGS sequence"/>
</dbReference>
<accession>A0A4Q7WJ23</accession>
<name>A0A4Q7WJ23_9ACTN</name>
<dbReference type="EMBL" id="SHKR01000016">
    <property type="protein sequence ID" value="RZU10154.1"/>
    <property type="molecule type" value="Genomic_DNA"/>
</dbReference>
<proteinExistence type="predicted"/>
<reference evidence="1 2" key="1">
    <citation type="journal article" date="2015" name="Stand. Genomic Sci.">
        <title>Genomic Encyclopedia of Bacterial and Archaeal Type Strains, Phase III: the genomes of soil and plant-associated and newly described type strains.</title>
        <authorList>
            <person name="Whitman W.B."/>
            <person name="Woyke T."/>
            <person name="Klenk H.P."/>
            <person name="Zhou Y."/>
            <person name="Lilburn T.G."/>
            <person name="Beck B.J."/>
            <person name="De Vos P."/>
            <person name="Vandamme P."/>
            <person name="Eisen J.A."/>
            <person name="Garrity G."/>
            <person name="Hugenholtz P."/>
            <person name="Kyrpides N.C."/>
        </authorList>
    </citation>
    <scope>NUCLEOTIDE SEQUENCE [LARGE SCALE GENOMIC DNA]</scope>
    <source>
        <strain evidence="1 2">VKM Ac-2540</strain>
    </source>
</reference>
<organism evidence="1 2">
    <name type="scientific">Kribbella rubisoli</name>
    <dbReference type="NCBI Taxonomy" id="3075929"/>
    <lineage>
        <taxon>Bacteria</taxon>
        <taxon>Bacillati</taxon>
        <taxon>Actinomycetota</taxon>
        <taxon>Actinomycetes</taxon>
        <taxon>Propionibacteriales</taxon>
        <taxon>Kribbellaceae</taxon>
        <taxon>Kribbella</taxon>
    </lineage>
</organism>
<comment type="caution">
    <text evidence="1">The sequence shown here is derived from an EMBL/GenBank/DDBJ whole genome shotgun (WGS) entry which is preliminary data.</text>
</comment>
<dbReference type="OrthoDB" id="3895589at2"/>
<keyword evidence="2" id="KW-1185">Reference proteome</keyword>
<evidence type="ECO:0000313" key="2">
    <source>
        <dbReference type="Proteomes" id="UP000292027"/>
    </source>
</evidence>
<gene>
    <name evidence="1" type="ORF">EV645_6614</name>
</gene>
<protein>
    <submittedName>
        <fullName evidence="1">Uncharacterized protein</fullName>
    </submittedName>
</protein>